<proteinExistence type="predicted"/>
<feature type="domain" description="NB-ARC" evidence="4">
    <location>
        <begin position="195"/>
        <end position="262"/>
    </location>
</feature>
<dbReference type="InterPro" id="IPR002182">
    <property type="entry name" value="NB-ARC"/>
</dbReference>
<evidence type="ECO:0000256" key="2">
    <source>
        <dbReference type="SAM" id="MobiDB-lite"/>
    </source>
</evidence>
<reference evidence="5" key="1">
    <citation type="submission" date="2022-12" db="EMBL/GenBank/DDBJ databases">
        <title>Draft genome assemblies for two species of Escallonia (Escalloniales).</title>
        <authorList>
            <person name="Chanderbali A."/>
            <person name="Dervinis C."/>
            <person name="Anghel I."/>
            <person name="Soltis D."/>
            <person name="Soltis P."/>
            <person name="Zapata F."/>
        </authorList>
    </citation>
    <scope>NUCLEOTIDE SEQUENCE</scope>
    <source>
        <strain evidence="5">UCBG64.0493</strain>
        <tissue evidence="5">Leaf</tissue>
    </source>
</reference>
<accession>A0AA88V727</accession>
<dbReference type="PANTHER" id="PTHR36766">
    <property type="entry name" value="PLANT BROAD-SPECTRUM MILDEW RESISTANCE PROTEIN RPW8"/>
    <property type="match status" value="1"/>
</dbReference>
<dbReference type="SUPFAM" id="SSF52540">
    <property type="entry name" value="P-loop containing nucleoside triphosphate hydrolases"/>
    <property type="match status" value="1"/>
</dbReference>
<keyword evidence="6" id="KW-1185">Reference proteome</keyword>
<dbReference type="GO" id="GO:0006952">
    <property type="term" value="P:defense response"/>
    <property type="evidence" value="ECO:0007669"/>
    <property type="project" value="UniProtKB-KW"/>
</dbReference>
<evidence type="ECO:0000313" key="6">
    <source>
        <dbReference type="Proteomes" id="UP001188597"/>
    </source>
</evidence>
<evidence type="ECO:0000259" key="4">
    <source>
        <dbReference type="Pfam" id="PF00931"/>
    </source>
</evidence>
<dbReference type="Pfam" id="PF00931">
    <property type="entry name" value="NB-ARC"/>
    <property type="match status" value="1"/>
</dbReference>
<gene>
    <name evidence="5" type="ORF">RJ639_022257</name>
</gene>
<dbReference type="EMBL" id="JAVXUP010002670">
    <property type="protein sequence ID" value="KAK3002019.1"/>
    <property type="molecule type" value="Genomic_DNA"/>
</dbReference>
<dbReference type="Proteomes" id="UP001188597">
    <property type="component" value="Unassembled WGS sequence"/>
</dbReference>
<feature type="region of interest" description="Disordered" evidence="2">
    <location>
        <begin position="138"/>
        <end position="161"/>
    </location>
</feature>
<protein>
    <recommendedName>
        <fullName evidence="4">NB-ARC domain-containing protein</fullName>
    </recommendedName>
</protein>
<evidence type="ECO:0000256" key="1">
    <source>
        <dbReference type="ARBA" id="ARBA00022821"/>
    </source>
</evidence>
<organism evidence="5 6">
    <name type="scientific">Escallonia herrerae</name>
    <dbReference type="NCBI Taxonomy" id="1293975"/>
    <lineage>
        <taxon>Eukaryota</taxon>
        <taxon>Viridiplantae</taxon>
        <taxon>Streptophyta</taxon>
        <taxon>Embryophyta</taxon>
        <taxon>Tracheophyta</taxon>
        <taxon>Spermatophyta</taxon>
        <taxon>Magnoliopsida</taxon>
        <taxon>eudicotyledons</taxon>
        <taxon>Gunneridae</taxon>
        <taxon>Pentapetalae</taxon>
        <taxon>asterids</taxon>
        <taxon>campanulids</taxon>
        <taxon>Escalloniales</taxon>
        <taxon>Escalloniaceae</taxon>
        <taxon>Escallonia</taxon>
    </lineage>
</organism>
<evidence type="ECO:0000313" key="5">
    <source>
        <dbReference type="EMBL" id="KAK3002019.1"/>
    </source>
</evidence>
<comment type="caution">
    <text evidence="5">The sequence shown here is derived from an EMBL/GenBank/DDBJ whole genome shotgun (WGS) entry which is preliminary data.</text>
</comment>
<keyword evidence="3" id="KW-0732">Signal</keyword>
<evidence type="ECO:0000256" key="3">
    <source>
        <dbReference type="SAM" id="SignalP"/>
    </source>
</evidence>
<dbReference type="GO" id="GO:0043531">
    <property type="term" value="F:ADP binding"/>
    <property type="evidence" value="ECO:0007669"/>
    <property type="project" value="InterPro"/>
</dbReference>
<feature type="chain" id="PRO_5041666427" description="NB-ARC domain-containing protein" evidence="3">
    <location>
        <begin position="24"/>
        <end position="278"/>
    </location>
</feature>
<dbReference type="PANTHER" id="PTHR36766:SF51">
    <property type="entry name" value="DISEASE RESISTANCE RPP13-LIKE PROTEIN 1"/>
    <property type="match status" value="1"/>
</dbReference>
<dbReference type="InterPro" id="IPR027417">
    <property type="entry name" value="P-loop_NTPase"/>
</dbReference>
<sequence length="278" mass="31084">MVVIAEIFLSAFFTVLLEKLASGDLFNLALPEGIYSRLHTWTSKLGLIEAVLSERRGEANHGETDLAYDLDDLLEQLAAEALRRKPMMAQPTQASNPSMFRKLIPACCSTNFTPRAVQFDFNISSEIDNITERLQGLLEKKSTSSRRTGDERPPSTSLVDEYSGFYGREKDKQAILAQMGLGSESGSNLDDRGGNFKDLEKVQVKLREIISKKKFLLILDDVWNEKYGKWDVLSRPFQAGAPGSTVIVTTRNVSVASIMRSVPDYHLEQLGMRKFVPS</sequence>
<feature type="compositionally biased region" description="Basic and acidic residues" evidence="2">
    <location>
        <begin position="138"/>
        <end position="153"/>
    </location>
</feature>
<dbReference type="Gene3D" id="3.40.50.300">
    <property type="entry name" value="P-loop containing nucleotide triphosphate hydrolases"/>
    <property type="match status" value="1"/>
</dbReference>
<feature type="signal peptide" evidence="3">
    <location>
        <begin position="1"/>
        <end position="23"/>
    </location>
</feature>
<keyword evidence="1" id="KW-0611">Plant defense</keyword>
<dbReference type="AlphaFoldDB" id="A0AA88V727"/>
<name>A0AA88V727_9ASTE</name>